<feature type="domain" description="FHA" evidence="1">
    <location>
        <begin position="27"/>
        <end position="73"/>
    </location>
</feature>
<dbReference type="InterPro" id="IPR000253">
    <property type="entry name" value="FHA_dom"/>
</dbReference>
<dbReference type="SMART" id="SM00240">
    <property type="entry name" value="FHA"/>
    <property type="match status" value="1"/>
</dbReference>
<dbReference type="InterPro" id="IPR008984">
    <property type="entry name" value="SMAD_FHA_dom_sf"/>
</dbReference>
<dbReference type="Proteomes" id="UP001244341">
    <property type="component" value="Chromosome 2b"/>
</dbReference>
<dbReference type="Gene3D" id="2.60.200.20">
    <property type="match status" value="1"/>
</dbReference>
<dbReference type="SUPFAM" id="SSF49879">
    <property type="entry name" value="SMAD/FHA domain"/>
    <property type="match status" value="1"/>
</dbReference>
<dbReference type="InterPro" id="IPR050923">
    <property type="entry name" value="Cell_Proc_Reg/RNA_Proc"/>
</dbReference>
<name>A0ABY8TND7_TETOB</name>
<keyword evidence="3" id="KW-1185">Reference proteome</keyword>
<gene>
    <name evidence="2" type="ORF">OEZ85_010816</name>
</gene>
<sequence length="164" mass="17718">MATITLTVVSGPAAGSSVTREANSKRIFLGRIKTGNAIPLNDPSVSSKHLEVLFRDGSWFVEDNDSTNGTKLNDGEGRLLTGQAYKLRSGDRIQLGTEGTCVQVQFQEEAAEEDDTMTVEDKLTADVQRLAASIKAGAEASVQQIRQEWADKRAGLLQQLGQHS</sequence>
<accession>A0ABY8TND7</accession>
<evidence type="ECO:0000313" key="2">
    <source>
        <dbReference type="EMBL" id="WIA10634.1"/>
    </source>
</evidence>
<dbReference type="PANTHER" id="PTHR23308">
    <property type="entry name" value="NUCLEAR INHIBITOR OF PROTEIN PHOSPHATASE-1"/>
    <property type="match status" value="1"/>
</dbReference>
<dbReference type="PROSITE" id="PS50006">
    <property type="entry name" value="FHA_DOMAIN"/>
    <property type="match status" value="1"/>
</dbReference>
<proteinExistence type="predicted"/>
<dbReference type="CDD" id="cd00060">
    <property type="entry name" value="FHA"/>
    <property type="match status" value="1"/>
</dbReference>
<organism evidence="2 3">
    <name type="scientific">Tetradesmus obliquus</name>
    <name type="common">Green alga</name>
    <name type="synonym">Acutodesmus obliquus</name>
    <dbReference type="NCBI Taxonomy" id="3088"/>
    <lineage>
        <taxon>Eukaryota</taxon>
        <taxon>Viridiplantae</taxon>
        <taxon>Chlorophyta</taxon>
        <taxon>core chlorophytes</taxon>
        <taxon>Chlorophyceae</taxon>
        <taxon>CS clade</taxon>
        <taxon>Sphaeropleales</taxon>
        <taxon>Scenedesmaceae</taxon>
        <taxon>Tetradesmus</taxon>
    </lineage>
</organism>
<protein>
    <recommendedName>
        <fullName evidence="1">FHA domain-containing protein</fullName>
    </recommendedName>
</protein>
<evidence type="ECO:0000313" key="3">
    <source>
        <dbReference type="Proteomes" id="UP001244341"/>
    </source>
</evidence>
<dbReference type="Pfam" id="PF00498">
    <property type="entry name" value="FHA"/>
    <property type="match status" value="1"/>
</dbReference>
<evidence type="ECO:0000259" key="1">
    <source>
        <dbReference type="PROSITE" id="PS50006"/>
    </source>
</evidence>
<reference evidence="2 3" key="1">
    <citation type="submission" date="2023-05" db="EMBL/GenBank/DDBJ databases">
        <title>A 100% complete, gapless, phased diploid assembly of the Scenedesmus obliquus UTEX 3031 genome.</title>
        <authorList>
            <person name="Biondi T.C."/>
            <person name="Hanschen E.R."/>
            <person name="Kwon T."/>
            <person name="Eng W."/>
            <person name="Kruse C.P.S."/>
            <person name="Koehler S.I."/>
            <person name="Kunde Y."/>
            <person name="Gleasner C.D."/>
            <person name="You Mak K.T."/>
            <person name="Polle J."/>
            <person name="Hovde B.T."/>
            <person name="Starkenburg S.R."/>
        </authorList>
    </citation>
    <scope>NUCLEOTIDE SEQUENCE [LARGE SCALE GENOMIC DNA]</scope>
    <source>
        <strain evidence="2 3">DOE0152z</strain>
    </source>
</reference>
<dbReference type="EMBL" id="CP126209">
    <property type="protein sequence ID" value="WIA10634.1"/>
    <property type="molecule type" value="Genomic_DNA"/>
</dbReference>